<dbReference type="Proteomes" id="UP000034164">
    <property type="component" value="Unassembled WGS sequence"/>
</dbReference>
<feature type="region of interest" description="Disordered" evidence="1">
    <location>
        <begin position="25"/>
        <end position="63"/>
    </location>
</feature>
<protein>
    <submittedName>
        <fullName evidence="2">Uncharacterized protein</fullName>
    </submittedName>
</protein>
<dbReference type="OrthoDB" id="252020at2759"/>
<reference evidence="3" key="1">
    <citation type="journal article" date="2015" name="PLoS Genet.">
        <title>The dynamic genome and transcriptome of the human fungal pathogen Blastomyces and close relative Emmonsia.</title>
        <authorList>
            <person name="Munoz J.F."/>
            <person name="Gauthier G.M."/>
            <person name="Desjardins C.A."/>
            <person name="Gallo J.E."/>
            <person name="Holder J."/>
            <person name="Sullivan T.D."/>
            <person name="Marty A.J."/>
            <person name="Carmen J.C."/>
            <person name="Chen Z."/>
            <person name="Ding L."/>
            <person name="Gujja S."/>
            <person name="Magrini V."/>
            <person name="Misas E."/>
            <person name="Mitreva M."/>
            <person name="Priest M."/>
            <person name="Saif S."/>
            <person name="Whiston E.A."/>
            <person name="Young S."/>
            <person name="Zeng Q."/>
            <person name="Goldman W.E."/>
            <person name="Mardis E.R."/>
            <person name="Taylor J.W."/>
            <person name="McEwen J.G."/>
            <person name="Clay O.K."/>
            <person name="Klein B.S."/>
            <person name="Cuomo C.A."/>
        </authorList>
    </citation>
    <scope>NUCLEOTIDE SEQUENCE [LARGE SCALE GENOMIC DNA]</scope>
    <source>
        <strain evidence="3">UAMH 3008</strain>
    </source>
</reference>
<feature type="compositionally biased region" description="Low complexity" evidence="1">
    <location>
        <begin position="307"/>
        <end position="318"/>
    </location>
</feature>
<dbReference type="EMBL" id="LCZI01000179">
    <property type="protein sequence ID" value="KKZ67924.1"/>
    <property type="molecule type" value="Genomic_DNA"/>
</dbReference>
<dbReference type="Pfam" id="PF15496">
    <property type="entry name" value="DUF4646"/>
    <property type="match status" value="1"/>
</dbReference>
<dbReference type="VEuPathDB" id="FungiDB:EMCG_06455"/>
<evidence type="ECO:0000313" key="2">
    <source>
        <dbReference type="EMBL" id="KKZ67924.1"/>
    </source>
</evidence>
<evidence type="ECO:0000256" key="1">
    <source>
        <dbReference type="SAM" id="MobiDB-lite"/>
    </source>
</evidence>
<feature type="region of interest" description="Disordered" evidence="1">
    <location>
        <begin position="303"/>
        <end position="346"/>
    </location>
</feature>
<evidence type="ECO:0000313" key="3">
    <source>
        <dbReference type="Proteomes" id="UP000034164"/>
    </source>
</evidence>
<organism evidence="2 3">
    <name type="scientific">[Emmonsia] crescens</name>
    <dbReference type="NCBI Taxonomy" id="73230"/>
    <lineage>
        <taxon>Eukaryota</taxon>
        <taxon>Fungi</taxon>
        <taxon>Dikarya</taxon>
        <taxon>Ascomycota</taxon>
        <taxon>Pezizomycotina</taxon>
        <taxon>Eurotiomycetes</taxon>
        <taxon>Eurotiomycetidae</taxon>
        <taxon>Onygenales</taxon>
        <taxon>Ajellomycetaceae</taxon>
        <taxon>Emergomyces</taxon>
    </lineage>
</organism>
<accession>A0A0G2J6U4</accession>
<comment type="caution">
    <text evidence="2">The sequence shown here is derived from an EMBL/GenBank/DDBJ whole genome shotgun (WGS) entry which is preliminary data.</text>
</comment>
<dbReference type="AlphaFoldDB" id="A0A0G2J6U4"/>
<name>A0A0G2J6U4_9EURO</name>
<feature type="region of interest" description="Disordered" evidence="1">
    <location>
        <begin position="193"/>
        <end position="255"/>
    </location>
</feature>
<feature type="compositionally biased region" description="Polar residues" evidence="1">
    <location>
        <begin position="37"/>
        <end position="50"/>
    </location>
</feature>
<gene>
    <name evidence="2" type="ORF">EMCG_06455</name>
</gene>
<sequence>MHRILRKPVSSPILGVPTTSISPISLIVPPGDRETDSSLYRQHSSQNGSIQPHAPPQAEPFPTLEVPTNGQEIASGFPYNQRLFQLHVGPDEWTQFCDELAYAVRLTVLEKCAVWSVGVGVGIVATSALAIFGPIPGYYAGKGFKNSRVAKKVRRSQKGKGELEITLSTWNENVFRDKGFRVWLRLPRRKQEKLESKMEKKNRKKMNKEEGDDVDVADDINASISSFSSPHNPHADRSPLSPQSDTKLGLKVEPKESIAARKKRVKLEAKRLEAHYTLMVEDIRKPIGEEELLQFGVIEIEDDESSRSVASSMVSSSRGDPPEYDSVTDSDDSIAETEETCFPPSAVLPSRRIHELAA</sequence>
<feature type="compositionally biased region" description="Acidic residues" evidence="1">
    <location>
        <begin position="322"/>
        <end position="339"/>
    </location>
</feature>
<proteinExistence type="predicted"/>
<dbReference type="InterPro" id="IPR028018">
    <property type="entry name" value="DUF4646"/>
</dbReference>
<feature type="compositionally biased region" description="Polar residues" evidence="1">
    <location>
        <begin position="222"/>
        <end position="231"/>
    </location>
</feature>